<keyword evidence="8" id="KW-0788">Thiol protease</keyword>
<evidence type="ECO:0000256" key="1">
    <source>
        <dbReference type="ARBA" id="ARBA00022484"/>
    </source>
</evidence>
<sequence>MNCLSTMNYSPELLSLNIHDRITQIMESDEARRRINHSLYFADRIHHINRIHEEQAKAILEASSKEFQESQSEFNDFIHWKQPIPDYDHFALELQMFTPTAVTKANNILAEIENRRLPEKVDTALDMLTQTSREATQTMSEVRNILSDIQQRDVVNSVSLNATALGIASNNVTKTIEAVTGAVSNLGGMLPDSSLAKQTASVVPFIAMRMGIHVYRFITATRWFDRILCFVDVFLDLFIEKQKIMNDLTNFLWSLCNQSAPTQVIEGNRPVELQDSSTDITTFLSSIVAIAGTITLGCIPSKGTLATANKAFANKMNDVSKIWNGTRAIKDAFRMGIDFFQQVFTWFMQWYRPEGTQLEVLARDCDGISNWAKRCYEMSLEENMIRFHYDNALRLELFALRDKGDEYYQTLRSVKIQPLEMTMFRSTYDKLLDTCRKVHKIDVMEPFRCDPFCIWVYGDPGTSKSFSTMDLAHAIAVDSNIPFYNRIYSRNMSEAYWSNYFGQFCVLFDDMGASRNDIKCDPWGEFIVIKSNNAFQLQMSDNADKGRQFNSKLLLVNSNQSFPNPNSISTHTALYRRRQILARYRSSMSSNDVQYNAGGTMNHVEVDLMDPLTPEKVICTFKDYDKFVTYTRLAYRFYMDKQEQLVAAHLRGSNTRKPLKIPVLTAQLLKEVLKHQNLLELEQDMQPYASLQRIDTDVINTLMTPTLADPTPLLTPLNNLSNTISNILTPQSFDSKDVIRNPHRVAFSAKSLPLGEMRAYLEALWGGYVPQATFQDMRMLLFIRWCCRYDFQYPSTRAFVKDIPKFQFKVGPFGQEVPAFIDPRMFNTFGMHYHEANFICTDLFDLVGCPIWYTASILHSLILKPDQPQCIFNENSLNYEFLPLILMYIRQFVHKDPFSHNFSIATYKFKKPDSIQINPSCLPDRIWKRLPRKSDDRFHKRISCDDFTYLPPRIQHNVTKFYCNEKQAFEQNRQLPARNRFCNSNHEQFCEGTVCKKPQPLSKLAAYALIKKDHPQSLHSIKVLGDCADCADNISDTRPYFQNLAIAILKASFSGACDLLSAEHVAAKTTGENFSDFKTFSRIMTTSWLTNPASEPDAYSMHPVVSDVILQDCQPWQAVLATFAFGSLSYLISTKIQWDVLLRRLQRLKNLFPATWQSPTTLHHQDLDIIEADRGSYMHYGISMDGLIYHLQPMGVPGHARMAITSVEEFAGPDLVRVHNYSAVAKQWNLKTLDYDTTRTILNRCVLGVFDYSLIGFNCEHFATYMRYGRGFSLQAQMMVNLPEANFTSHLASKHVTLQVGSVNGDDDEFSDSLSQMTISSHPLARMADRMNDFEPVIASTSALPLNLVSDILTSTGHKVVSNSPTQFSSRSSTPVPVQGCNIYSRWIEELILNNYSRESAINTIKGWCKQFIECYKEGDQVDSCRAPELADTLFCIDYYCRRLGIFEFSIAMATSILRILEPETHVAYPTQVTFWGRMKTEFHKQLATFKDNHPNIHKTMVVLAVGGALLSAYAMYSWLTTPEAPPMFVSELPMTLLTSEEQSYHSGNPRRSTPKAVRSVNARGPTKLQDYDATVNDLIEHRIKKNIYMAVVIGKNGPTFINSLCVKGRMFLFNYHFLAKLKEGDQITLLRMDGAEFIESYDPQKVARFGEGKDRTDVCLYEMSIQFPTGKDITSKFIKESTLQKFDSRNACYAGLDTNKNMRLIFGRAYPVDISNDYHIKHEMYDGSEEHYVMRLGWRMQANTAAGYCGAPLLGLKIAGADCIMGIHAAAQPSTGTAISCLVTQEALLDALTLFPDHAQMVDTTESSDEYTRLIVDPTVKCQALEGNFTHLGKFKIHDVMSSKSQIQPSIIQTIFPHPPTTEPACLHGNDPRLNPDVKGSNLLAVQLKKYGDPQIPLPRKELLEACDDIQQRFAAFTTDIKPRVMTEDEAINGIPNVPHYDRMEMNTSPGFPYIRERKADERGKRFLFKNTGTEQDPHYEISSKTLRTNLDRRLKMAKNNERPISFWKNCLKDERRPTAKVKQGSTRSFCAAPVDYCIAVRMYFLAFCATFIKNHTTFFSSVGIDADGPDWTFLYNRHALKGLWGFDEDFKNFDGKEKAQAIWETCRLINEWYNDGPENARVRNVLIEEMIHTWSYCGDFVFQKHVGMPSGTPLTSIFNTIVHAIYTRICYLIIMRRYQRKELASMRVFNQRVSDSDFGDDGIVTSDLDILRTFNRQTLSLVYAEFGIQYTSANKSNVLERYNEIGSLSYLKRGFIRHPTFPDRWLAPINPNSIFELCNWTTKSQDPQAQLLLNISDALRFAHSYGKKFYSILREEIRKSLYEVDIKTHLPSWHELDSDWIAKWNEEEVTSMCC</sequence>
<evidence type="ECO:0000256" key="8">
    <source>
        <dbReference type="ARBA" id="ARBA00022807"/>
    </source>
</evidence>
<evidence type="ECO:0000256" key="9">
    <source>
        <dbReference type="ARBA" id="ARBA00022840"/>
    </source>
</evidence>
<keyword evidence="3" id="KW-0808">Transferase</keyword>
<dbReference type="InterPro" id="IPR043128">
    <property type="entry name" value="Rev_trsase/Diguanyl_cyclase"/>
</dbReference>
<keyword evidence="1" id="KW-0696">RNA-directed RNA polymerase</keyword>
<evidence type="ECO:0000256" key="10">
    <source>
        <dbReference type="ARBA" id="ARBA00022953"/>
    </source>
</evidence>
<reference evidence="17" key="1">
    <citation type="submission" date="2020-07" db="EMBL/GenBank/DDBJ databases">
        <authorList>
            <person name="Guo L."/>
            <person name="Lu X."/>
            <person name="Guo D."/>
        </authorList>
    </citation>
    <scope>NUCLEOTIDE SEQUENCE</scope>
    <source>
        <strain evidence="17">GEMnp</strain>
    </source>
</reference>
<dbReference type="Pfam" id="PF00680">
    <property type="entry name" value="RdRP_1"/>
    <property type="match status" value="1"/>
</dbReference>
<dbReference type="Pfam" id="PF00910">
    <property type="entry name" value="RNA_helicase"/>
    <property type="match status" value="1"/>
</dbReference>
<dbReference type="EMBL" id="MT757489">
    <property type="protein sequence ID" value="QPN36945.1"/>
    <property type="molecule type" value="Genomic_RNA"/>
</dbReference>
<dbReference type="InterPro" id="IPR000605">
    <property type="entry name" value="Helicase_SF3_ssDNA/RNA_vir"/>
</dbReference>
<dbReference type="InterPro" id="IPR043504">
    <property type="entry name" value="Peptidase_S1_PA_chymotrypsin"/>
</dbReference>
<feature type="domain" description="LRAT" evidence="16">
    <location>
        <begin position="1169"/>
        <end position="1275"/>
    </location>
</feature>
<dbReference type="GO" id="GO:0003968">
    <property type="term" value="F:RNA-directed RNA polymerase activity"/>
    <property type="evidence" value="ECO:0007669"/>
    <property type="project" value="UniProtKB-KW"/>
</dbReference>
<evidence type="ECO:0000256" key="4">
    <source>
        <dbReference type="ARBA" id="ARBA00022692"/>
    </source>
</evidence>
<feature type="domain" description="RdRp catalytic" evidence="13">
    <location>
        <begin position="2085"/>
        <end position="2216"/>
    </location>
</feature>
<organism evidence="17">
    <name type="scientific">Goettingen Seco-like virus 2</name>
    <dbReference type="NCBI Taxonomy" id="2789613"/>
    <lineage>
        <taxon>Viruses</taxon>
        <taxon>Riboviria</taxon>
        <taxon>Orthornavirae</taxon>
        <taxon>Pisuviricota</taxon>
        <taxon>Pisoniviricetes</taxon>
        <taxon>Picornavirales</taxon>
        <taxon>Secoviridae</taxon>
    </lineage>
</organism>
<dbReference type="CDD" id="cd23169">
    <property type="entry name" value="ps-ssRNAv-Picornavirales"/>
    <property type="match status" value="1"/>
</dbReference>
<keyword evidence="9" id="KW-0067">ATP-binding</keyword>
<evidence type="ECO:0000313" key="17">
    <source>
        <dbReference type="EMBL" id="QPN36945.1"/>
    </source>
</evidence>
<name>A0A7T1GW25_9SECO</name>
<evidence type="ECO:0000256" key="11">
    <source>
        <dbReference type="ARBA" id="ARBA00022989"/>
    </source>
</evidence>
<evidence type="ECO:0000256" key="5">
    <source>
        <dbReference type="ARBA" id="ARBA00022695"/>
    </source>
</evidence>
<dbReference type="InterPro" id="IPR001205">
    <property type="entry name" value="RNA-dir_pol_C"/>
</dbReference>
<dbReference type="InterPro" id="IPR043502">
    <property type="entry name" value="DNA/RNA_pol_sf"/>
</dbReference>
<feature type="compositionally biased region" description="Polar residues" evidence="12">
    <location>
        <begin position="1541"/>
        <end position="1552"/>
    </location>
</feature>
<dbReference type="Gene3D" id="1.20.960.20">
    <property type="match status" value="1"/>
</dbReference>
<dbReference type="InterPro" id="IPR007094">
    <property type="entry name" value="RNA-dir_pol_PSvirus"/>
</dbReference>
<proteinExistence type="predicted"/>
<keyword evidence="5" id="KW-0548">Nucleotidyltransferase</keyword>
<keyword evidence="2" id="KW-0645">Protease</keyword>
<dbReference type="Gene3D" id="3.30.70.270">
    <property type="match status" value="1"/>
</dbReference>
<feature type="domain" description="Peptidase C3" evidence="15">
    <location>
        <begin position="1574"/>
        <end position="1789"/>
    </location>
</feature>
<protein>
    <submittedName>
        <fullName evidence="17">Polyprorein 2</fullName>
    </submittedName>
</protein>
<keyword evidence="6" id="KW-0547">Nucleotide-binding</keyword>
<evidence type="ECO:0000259" key="14">
    <source>
        <dbReference type="PROSITE" id="PS51218"/>
    </source>
</evidence>
<dbReference type="GO" id="GO:0003724">
    <property type="term" value="F:RNA helicase activity"/>
    <property type="evidence" value="ECO:0007669"/>
    <property type="project" value="InterPro"/>
</dbReference>
<dbReference type="PROSITE" id="PS51874">
    <property type="entry name" value="PCV_3C_PRO"/>
    <property type="match status" value="1"/>
</dbReference>
<keyword evidence="10" id="KW-0693">Viral RNA replication</keyword>
<dbReference type="GO" id="GO:0039694">
    <property type="term" value="P:viral RNA genome replication"/>
    <property type="evidence" value="ECO:0007669"/>
    <property type="project" value="InterPro"/>
</dbReference>
<dbReference type="Gene3D" id="2.40.10.10">
    <property type="entry name" value="Trypsin-like serine proteases"/>
    <property type="match status" value="1"/>
</dbReference>
<dbReference type="SUPFAM" id="SSF56672">
    <property type="entry name" value="DNA/RNA polymerases"/>
    <property type="match status" value="1"/>
</dbReference>
<evidence type="ECO:0000256" key="2">
    <source>
        <dbReference type="ARBA" id="ARBA00022670"/>
    </source>
</evidence>
<dbReference type="Pfam" id="PF04970">
    <property type="entry name" value="LRAT"/>
    <property type="match status" value="1"/>
</dbReference>
<feature type="domain" description="SF3 helicase" evidence="14">
    <location>
        <begin position="429"/>
        <end position="599"/>
    </location>
</feature>
<dbReference type="InterPro" id="IPR044067">
    <property type="entry name" value="PCV_3C_PRO"/>
</dbReference>
<evidence type="ECO:0000256" key="7">
    <source>
        <dbReference type="ARBA" id="ARBA00022801"/>
    </source>
</evidence>
<dbReference type="GO" id="GO:0005524">
    <property type="term" value="F:ATP binding"/>
    <property type="evidence" value="ECO:0007669"/>
    <property type="project" value="UniProtKB-KW"/>
</dbReference>
<dbReference type="GO" id="GO:0006351">
    <property type="term" value="P:DNA-templated transcription"/>
    <property type="evidence" value="ECO:0007669"/>
    <property type="project" value="InterPro"/>
</dbReference>
<dbReference type="GO" id="GO:0004197">
    <property type="term" value="F:cysteine-type endopeptidase activity"/>
    <property type="evidence" value="ECO:0007669"/>
    <property type="project" value="InterPro"/>
</dbReference>
<dbReference type="SUPFAM" id="SSF50494">
    <property type="entry name" value="Trypsin-like serine proteases"/>
    <property type="match status" value="1"/>
</dbReference>
<dbReference type="PROSITE" id="PS50507">
    <property type="entry name" value="RDRP_SSRNA_POS"/>
    <property type="match status" value="1"/>
</dbReference>
<evidence type="ECO:0000259" key="13">
    <source>
        <dbReference type="PROSITE" id="PS50507"/>
    </source>
</evidence>
<dbReference type="GO" id="GO:0006508">
    <property type="term" value="P:proteolysis"/>
    <property type="evidence" value="ECO:0007669"/>
    <property type="project" value="UniProtKB-KW"/>
</dbReference>
<evidence type="ECO:0000259" key="15">
    <source>
        <dbReference type="PROSITE" id="PS51874"/>
    </source>
</evidence>
<dbReference type="PROSITE" id="PS51218">
    <property type="entry name" value="SF3_HELICASE_2"/>
    <property type="match status" value="1"/>
</dbReference>
<keyword evidence="11" id="KW-0472">Membrane</keyword>
<dbReference type="PROSITE" id="PS51934">
    <property type="entry name" value="LRAT"/>
    <property type="match status" value="1"/>
</dbReference>
<dbReference type="InterPro" id="IPR007053">
    <property type="entry name" value="LRAT_dom"/>
</dbReference>
<accession>A0A7T1GW25</accession>
<keyword evidence="7" id="KW-0378">Hydrolase</keyword>
<keyword evidence="11" id="KW-1133">Transmembrane helix</keyword>
<evidence type="ECO:0000256" key="12">
    <source>
        <dbReference type="SAM" id="MobiDB-lite"/>
    </source>
</evidence>
<dbReference type="Gene3D" id="3.90.1720.10">
    <property type="entry name" value="endopeptidase domain like (from Nostoc punctiforme)"/>
    <property type="match status" value="1"/>
</dbReference>
<evidence type="ECO:0000256" key="6">
    <source>
        <dbReference type="ARBA" id="ARBA00022741"/>
    </source>
</evidence>
<dbReference type="InterPro" id="IPR014759">
    <property type="entry name" value="Helicase_SF3_ssRNA_vir"/>
</dbReference>
<keyword evidence="4" id="KW-0812">Transmembrane</keyword>
<dbReference type="InterPro" id="IPR009003">
    <property type="entry name" value="Peptidase_S1_PA"/>
</dbReference>
<evidence type="ECO:0000259" key="16">
    <source>
        <dbReference type="PROSITE" id="PS51934"/>
    </source>
</evidence>
<dbReference type="GO" id="GO:0003723">
    <property type="term" value="F:RNA binding"/>
    <property type="evidence" value="ECO:0007669"/>
    <property type="project" value="InterPro"/>
</dbReference>
<feature type="region of interest" description="Disordered" evidence="12">
    <location>
        <begin position="1541"/>
        <end position="1562"/>
    </location>
</feature>
<evidence type="ECO:0000256" key="3">
    <source>
        <dbReference type="ARBA" id="ARBA00022679"/>
    </source>
</evidence>